<comment type="subcellular location">
    <subcellularLocation>
        <location evidence="2">Cell membrane</location>
        <topology evidence="2">Multi-pass membrane protein</topology>
    </subcellularLocation>
</comment>
<dbReference type="SUPFAM" id="SSF158472">
    <property type="entry name" value="HAMP domain-like"/>
    <property type="match status" value="1"/>
</dbReference>
<dbReference type="InterPro" id="IPR003660">
    <property type="entry name" value="HAMP_dom"/>
</dbReference>
<dbReference type="PANTHER" id="PTHR34220:SF7">
    <property type="entry name" value="SENSOR HISTIDINE KINASE YPDA"/>
    <property type="match status" value="1"/>
</dbReference>
<dbReference type="PROSITE" id="PS50885">
    <property type="entry name" value="HAMP"/>
    <property type="match status" value="1"/>
</dbReference>
<dbReference type="Gene3D" id="3.30.565.10">
    <property type="entry name" value="Histidine kinase-like ATPase, C-terminal domain"/>
    <property type="match status" value="1"/>
</dbReference>
<keyword evidence="8" id="KW-0418">Kinase</keyword>
<keyword evidence="10" id="KW-0902">Two-component regulatory system</keyword>
<dbReference type="Pfam" id="PF02518">
    <property type="entry name" value="HATPase_c"/>
    <property type="match status" value="1"/>
</dbReference>
<keyword evidence="16" id="KW-1185">Reference proteome</keyword>
<evidence type="ECO:0000256" key="9">
    <source>
        <dbReference type="ARBA" id="ARBA00022840"/>
    </source>
</evidence>
<evidence type="ECO:0000256" key="10">
    <source>
        <dbReference type="ARBA" id="ARBA00023012"/>
    </source>
</evidence>
<sequence>MKKRIFKPFRDLSIRYKMLITILIVFTIPFLLLLTISLRETKKESEKQAVFSAHKVLEETTAYLEYKSKAITEVLNFIALNDTVHTLILTDPNRYKDINLWDSDANKLSDVINQFRYNEDIEKIQLYMKAGLAGQPGNSEFLKLTELEQYKWFPEFSNTNFQISWLSSTVFGSATDSDQIFIIRKIPSANNVQQFDGIVKASVAQDSFDSVLDHAVITPNASAVLFNERDEVISASDSYSLEISKLHDMLKQRLHVSDSDSYWNEEIYINGNRMLLGVKSISNTDMKLAIIVPYSDILSASNKSRDRMIQLFLFVFPLAIPLTYIAVGSMTKRIRRLIAHIRKVRKGDFKVYTSISDSKDEIGELAHNFNLMVQDISELMEETYRLGQEVKNKELMALQAQINPHFLYNTLDLINIMAIENQPGEVSKLVKTLAVFYKLSLSNGEEKVTLESEIRHIEAYAAIQSMRFGQGIQLIFNIPYELYGLEVPKITLQPLVENAIIHGILEKPVVGGTIQIAAEIQESDLILRVEDDGVGMNVEKIKKVRTGFASKNTGGFGIRNIQERIELLYGGNYGLTFQSMHNHGTIVTLRLPQIRQEDL</sequence>
<evidence type="ECO:0000256" key="4">
    <source>
        <dbReference type="ARBA" id="ARBA00022475"/>
    </source>
</evidence>
<evidence type="ECO:0000256" key="6">
    <source>
        <dbReference type="ARBA" id="ARBA00022679"/>
    </source>
</evidence>
<evidence type="ECO:0000256" key="7">
    <source>
        <dbReference type="ARBA" id="ARBA00022741"/>
    </source>
</evidence>
<evidence type="ECO:0000256" key="11">
    <source>
        <dbReference type="ARBA" id="ARBA00023136"/>
    </source>
</evidence>
<evidence type="ECO:0000256" key="8">
    <source>
        <dbReference type="ARBA" id="ARBA00022777"/>
    </source>
</evidence>
<gene>
    <name evidence="15" type="ORF">PAECIP111892_03101</name>
</gene>
<evidence type="ECO:0000259" key="14">
    <source>
        <dbReference type="PROSITE" id="PS50885"/>
    </source>
</evidence>
<keyword evidence="7" id="KW-0547">Nucleotide-binding</keyword>
<accession>A0ABM9CD54</accession>
<dbReference type="SMART" id="SM00387">
    <property type="entry name" value="HATPase_c"/>
    <property type="match status" value="1"/>
</dbReference>
<evidence type="ECO:0000256" key="2">
    <source>
        <dbReference type="ARBA" id="ARBA00004651"/>
    </source>
</evidence>
<evidence type="ECO:0000256" key="3">
    <source>
        <dbReference type="ARBA" id="ARBA00012438"/>
    </source>
</evidence>
<dbReference type="SMART" id="SM00304">
    <property type="entry name" value="HAMP"/>
    <property type="match status" value="1"/>
</dbReference>
<dbReference type="Pfam" id="PF00672">
    <property type="entry name" value="HAMP"/>
    <property type="match status" value="1"/>
</dbReference>
<dbReference type="CDD" id="cd06225">
    <property type="entry name" value="HAMP"/>
    <property type="match status" value="1"/>
</dbReference>
<reference evidence="15" key="1">
    <citation type="submission" date="2022-01" db="EMBL/GenBank/DDBJ databases">
        <authorList>
            <person name="Criscuolo A."/>
        </authorList>
    </citation>
    <scope>NUCLEOTIDE SEQUENCE</scope>
    <source>
        <strain evidence="15">CIP111892</strain>
    </source>
</reference>
<evidence type="ECO:0000313" key="16">
    <source>
        <dbReference type="Proteomes" id="UP000838324"/>
    </source>
</evidence>
<keyword evidence="4" id="KW-1003">Cell membrane</keyword>
<comment type="caution">
    <text evidence="15">The sequence shown here is derived from an EMBL/GenBank/DDBJ whole genome shotgun (WGS) entry which is preliminary data.</text>
</comment>
<proteinExistence type="predicted"/>
<evidence type="ECO:0000256" key="12">
    <source>
        <dbReference type="SAM" id="Phobius"/>
    </source>
</evidence>
<feature type="domain" description="Histidine kinase" evidence="13">
    <location>
        <begin position="425"/>
        <end position="595"/>
    </location>
</feature>
<dbReference type="InterPro" id="IPR005467">
    <property type="entry name" value="His_kinase_dom"/>
</dbReference>
<name>A0ABM9CD54_9BACL</name>
<dbReference type="InterPro" id="IPR036890">
    <property type="entry name" value="HATPase_C_sf"/>
</dbReference>
<comment type="catalytic activity">
    <reaction evidence="1">
        <text>ATP + protein L-histidine = ADP + protein N-phospho-L-histidine.</text>
        <dbReference type="EC" id="2.7.13.3"/>
    </reaction>
</comment>
<keyword evidence="6" id="KW-0808">Transferase</keyword>
<keyword evidence="9" id="KW-0067">ATP-binding</keyword>
<keyword evidence="12" id="KW-1133">Transmembrane helix</keyword>
<keyword evidence="5" id="KW-0597">Phosphoprotein</keyword>
<dbReference type="EC" id="2.7.13.3" evidence="3"/>
<dbReference type="InterPro" id="IPR003594">
    <property type="entry name" value="HATPase_dom"/>
</dbReference>
<dbReference type="PANTHER" id="PTHR34220">
    <property type="entry name" value="SENSOR HISTIDINE KINASE YPDA"/>
    <property type="match status" value="1"/>
</dbReference>
<dbReference type="InterPro" id="IPR010559">
    <property type="entry name" value="Sig_transdc_His_kin_internal"/>
</dbReference>
<evidence type="ECO:0000256" key="5">
    <source>
        <dbReference type="ARBA" id="ARBA00022553"/>
    </source>
</evidence>
<dbReference type="PROSITE" id="PS50109">
    <property type="entry name" value="HIS_KIN"/>
    <property type="match status" value="1"/>
</dbReference>
<dbReference type="SUPFAM" id="SSF55874">
    <property type="entry name" value="ATPase domain of HSP90 chaperone/DNA topoisomerase II/histidine kinase"/>
    <property type="match status" value="1"/>
</dbReference>
<dbReference type="InterPro" id="IPR050640">
    <property type="entry name" value="Bact_2-comp_sensor_kinase"/>
</dbReference>
<evidence type="ECO:0000256" key="1">
    <source>
        <dbReference type="ARBA" id="ARBA00000085"/>
    </source>
</evidence>
<dbReference type="Gene3D" id="3.30.450.20">
    <property type="entry name" value="PAS domain"/>
    <property type="match status" value="1"/>
</dbReference>
<protein>
    <recommendedName>
        <fullName evidence="3">histidine kinase</fullName>
        <ecNumber evidence="3">2.7.13.3</ecNumber>
    </recommendedName>
</protein>
<organism evidence="15 16">
    <name type="scientific">Paenibacillus auburnensis</name>
    <dbReference type="NCBI Taxonomy" id="2905649"/>
    <lineage>
        <taxon>Bacteria</taxon>
        <taxon>Bacillati</taxon>
        <taxon>Bacillota</taxon>
        <taxon>Bacilli</taxon>
        <taxon>Bacillales</taxon>
        <taxon>Paenibacillaceae</taxon>
        <taxon>Paenibacillus</taxon>
    </lineage>
</organism>
<dbReference type="RefSeq" id="WP_236334588.1">
    <property type="nucleotide sequence ID" value="NZ_CAKMMG010000003.1"/>
</dbReference>
<dbReference type="EMBL" id="CAKMMG010000003">
    <property type="protein sequence ID" value="CAH1208391.1"/>
    <property type="molecule type" value="Genomic_DNA"/>
</dbReference>
<evidence type="ECO:0000313" key="15">
    <source>
        <dbReference type="EMBL" id="CAH1208391.1"/>
    </source>
</evidence>
<evidence type="ECO:0000259" key="13">
    <source>
        <dbReference type="PROSITE" id="PS50109"/>
    </source>
</evidence>
<feature type="transmembrane region" description="Helical" evidence="12">
    <location>
        <begin position="308"/>
        <end position="327"/>
    </location>
</feature>
<feature type="domain" description="HAMP" evidence="14">
    <location>
        <begin position="328"/>
        <end position="381"/>
    </location>
</feature>
<dbReference type="Proteomes" id="UP000838324">
    <property type="component" value="Unassembled WGS sequence"/>
</dbReference>
<keyword evidence="11 12" id="KW-0472">Membrane</keyword>
<dbReference type="Pfam" id="PF06580">
    <property type="entry name" value="His_kinase"/>
    <property type="match status" value="1"/>
</dbReference>
<dbReference type="Gene3D" id="1.10.8.500">
    <property type="entry name" value="HAMP domain in histidine kinase"/>
    <property type="match status" value="1"/>
</dbReference>
<keyword evidence="12" id="KW-0812">Transmembrane</keyword>